<sequence length="255" mass="26652">METQQLPEDRDSAPSPVEDEGTAAPSRSFGLLGGVAARRAKEFLALVAVCVLVVVVLNRFVVQPFTIPSGSMENALAVGDRVLVNKLSYDFGGTPQRGDVVVFDGRGSFIDTATQAETPTGSDFSGNDFVKRVIGVGGDTVKCCDAHGRITVDGVPLDESSYLYPGAVPSSFPFAVQVPAGELFVLGDNRAVSADSRAHLGDPGGGFVPVNRVIGRAEWVIAPVGHWGSLDRPQLFAALDRSIASAEGGSRGHQG</sequence>
<evidence type="ECO:0000256" key="8">
    <source>
        <dbReference type="SAM" id="MobiDB-lite"/>
    </source>
</evidence>
<feature type="active site" evidence="6">
    <location>
        <position position="71"/>
    </location>
</feature>
<dbReference type="GO" id="GO:0009003">
    <property type="term" value="F:signal peptidase activity"/>
    <property type="evidence" value="ECO:0007669"/>
    <property type="project" value="UniProtKB-EC"/>
</dbReference>
<comment type="similarity">
    <text evidence="3 7">Belongs to the peptidase S26 family.</text>
</comment>
<dbReference type="Pfam" id="PF10502">
    <property type="entry name" value="Peptidase_S26"/>
    <property type="match status" value="1"/>
</dbReference>
<dbReference type="PANTHER" id="PTHR43390">
    <property type="entry name" value="SIGNAL PEPTIDASE I"/>
    <property type="match status" value="1"/>
</dbReference>
<dbReference type="PANTHER" id="PTHR43390:SF1">
    <property type="entry name" value="CHLOROPLAST PROCESSING PEPTIDASE"/>
    <property type="match status" value="1"/>
</dbReference>
<dbReference type="InterPro" id="IPR036286">
    <property type="entry name" value="LexA/Signal_pep-like_sf"/>
</dbReference>
<dbReference type="PROSITE" id="PS00761">
    <property type="entry name" value="SPASE_I_3"/>
    <property type="match status" value="1"/>
</dbReference>
<keyword evidence="7" id="KW-0645">Protease</keyword>
<feature type="active site" evidence="6">
    <location>
        <position position="131"/>
    </location>
</feature>
<feature type="region of interest" description="Disordered" evidence="8">
    <location>
        <begin position="1"/>
        <end position="24"/>
    </location>
</feature>
<dbReference type="OrthoDB" id="9815782at2"/>
<proteinExistence type="inferred from homology"/>
<evidence type="ECO:0000256" key="3">
    <source>
        <dbReference type="ARBA" id="ARBA00009370"/>
    </source>
</evidence>
<keyword evidence="7" id="KW-1133">Transmembrane helix</keyword>
<gene>
    <name evidence="10" type="primary">lepB</name>
    <name evidence="10" type="ORF">DN069_32490</name>
</gene>
<comment type="caution">
    <text evidence="10">The sequence shown here is derived from an EMBL/GenBank/DDBJ whole genome shotgun (WGS) entry which is preliminary data.</text>
</comment>
<keyword evidence="7" id="KW-0812">Transmembrane</keyword>
<dbReference type="InterPro" id="IPR000223">
    <property type="entry name" value="Pept_S26A_signal_pept_1"/>
</dbReference>
<dbReference type="EC" id="3.4.21.89" evidence="4 7"/>
<dbReference type="GO" id="GO:0004252">
    <property type="term" value="F:serine-type endopeptidase activity"/>
    <property type="evidence" value="ECO:0007669"/>
    <property type="project" value="InterPro"/>
</dbReference>
<keyword evidence="7" id="KW-0472">Membrane</keyword>
<comment type="subcellular location">
    <subcellularLocation>
        <location evidence="2">Cell membrane</location>
        <topology evidence="2">Single-pass type II membrane protein</topology>
    </subcellularLocation>
    <subcellularLocation>
        <location evidence="7">Membrane</location>
        <topology evidence="7">Single-pass type II membrane protein</topology>
    </subcellularLocation>
</comment>
<keyword evidence="5 7" id="KW-0378">Hydrolase</keyword>
<dbReference type="RefSeq" id="WP_111506839.1">
    <property type="nucleotide sequence ID" value="NZ_QKYN01000155.1"/>
</dbReference>
<evidence type="ECO:0000259" key="9">
    <source>
        <dbReference type="Pfam" id="PF10502"/>
    </source>
</evidence>
<dbReference type="AlphaFoldDB" id="A0A2X0IAH7"/>
<name>A0A2X0IAH7_9ACTN</name>
<organism evidence="10 11">
    <name type="scientific">Streptacidiphilus pinicola</name>
    <dbReference type="NCBI Taxonomy" id="2219663"/>
    <lineage>
        <taxon>Bacteria</taxon>
        <taxon>Bacillati</taxon>
        <taxon>Actinomycetota</taxon>
        <taxon>Actinomycetes</taxon>
        <taxon>Kitasatosporales</taxon>
        <taxon>Streptomycetaceae</taxon>
        <taxon>Streptacidiphilus</taxon>
    </lineage>
</organism>
<evidence type="ECO:0000256" key="7">
    <source>
        <dbReference type="RuleBase" id="RU362042"/>
    </source>
</evidence>
<dbReference type="SUPFAM" id="SSF51306">
    <property type="entry name" value="LexA/Signal peptidase"/>
    <property type="match status" value="1"/>
</dbReference>
<dbReference type="GO" id="GO:0006465">
    <property type="term" value="P:signal peptide processing"/>
    <property type="evidence" value="ECO:0007669"/>
    <property type="project" value="InterPro"/>
</dbReference>
<evidence type="ECO:0000313" key="11">
    <source>
        <dbReference type="Proteomes" id="UP000248889"/>
    </source>
</evidence>
<dbReference type="PRINTS" id="PR00727">
    <property type="entry name" value="LEADERPTASE"/>
</dbReference>
<feature type="domain" description="Peptidase S26" evidence="9">
    <location>
        <begin position="42"/>
        <end position="220"/>
    </location>
</feature>
<evidence type="ECO:0000313" key="10">
    <source>
        <dbReference type="EMBL" id="RAG81517.1"/>
    </source>
</evidence>
<feature type="transmembrane region" description="Helical" evidence="7">
    <location>
        <begin position="43"/>
        <end position="62"/>
    </location>
</feature>
<comment type="catalytic activity">
    <reaction evidence="1 7">
        <text>Cleavage of hydrophobic, N-terminal signal or leader sequences from secreted and periplasmic proteins.</text>
        <dbReference type="EC" id="3.4.21.89"/>
    </reaction>
</comment>
<dbReference type="GO" id="GO:0005886">
    <property type="term" value="C:plasma membrane"/>
    <property type="evidence" value="ECO:0007669"/>
    <property type="project" value="UniProtKB-SubCell"/>
</dbReference>
<dbReference type="InterPro" id="IPR019758">
    <property type="entry name" value="Pept_S26A_signal_pept_1_CS"/>
</dbReference>
<accession>A0A2X0IAH7</accession>
<evidence type="ECO:0000256" key="5">
    <source>
        <dbReference type="ARBA" id="ARBA00022801"/>
    </source>
</evidence>
<dbReference type="Gene3D" id="2.10.109.10">
    <property type="entry name" value="Umud Fragment, subunit A"/>
    <property type="match status" value="1"/>
</dbReference>
<evidence type="ECO:0000256" key="4">
    <source>
        <dbReference type="ARBA" id="ARBA00013208"/>
    </source>
</evidence>
<evidence type="ECO:0000256" key="6">
    <source>
        <dbReference type="PIRSR" id="PIRSR600223-1"/>
    </source>
</evidence>
<reference evidence="10 11" key="1">
    <citation type="submission" date="2018-06" db="EMBL/GenBank/DDBJ databases">
        <title>Streptacidiphilus pinicola sp. nov., isolated from pine grove soil.</title>
        <authorList>
            <person name="Roh S.G."/>
            <person name="Park S."/>
            <person name="Kim M.-K."/>
            <person name="Yun B.-R."/>
            <person name="Park J."/>
            <person name="Kim M.J."/>
            <person name="Kim Y.S."/>
            <person name="Kim S.B."/>
        </authorList>
    </citation>
    <scope>NUCLEOTIDE SEQUENCE [LARGE SCALE GENOMIC DNA]</scope>
    <source>
        <strain evidence="10 11">MMS16-CNU450</strain>
    </source>
</reference>
<dbReference type="Proteomes" id="UP000248889">
    <property type="component" value="Unassembled WGS sequence"/>
</dbReference>
<dbReference type="CDD" id="cd06530">
    <property type="entry name" value="S26_SPase_I"/>
    <property type="match status" value="1"/>
</dbReference>
<dbReference type="NCBIfam" id="TIGR02227">
    <property type="entry name" value="sigpep_I_bact"/>
    <property type="match status" value="1"/>
</dbReference>
<keyword evidence="11" id="KW-1185">Reference proteome</keyword>
<protein>
    <recommendedName>
        <fullName evidence="4 7">Signal peptidase I</fullName>
        <ecNumber evidence="4 7">3.4.21.89</ecNumber>
    </recommendedName>
</protein>
<dbReference type="EMBL" id="QKYN01000155">
    <property type="protein sequence ID" value="RAG81517.1"/>
    <property type="molecule type" value="Genomic_DNA"/>
</dbReference>
<evidence type="ECO:0000256" key="1">
    <source>
        <dbReference type="ARBA" id="ARBA00000677"/>
    </source>
</evidence>
<dbReference type="InterPro" id="IPR019533">
    <property type="entry name" value="Peptidase_S26"/>
</dbReference>
<evidence type="ECO:0000256" key="2">
    <source>
        <dbReference type="ARBA" id="ARBA00004401"/>
    </source>
</evidence>